<keyword evidence="4" id="KW-0807">Transducer</keyword>
<evidence type="ECO:0000256" key="4">
    <source>
        <dbReference type="ARBA" id="ARBA00023224"/>
    </source>
</evidence>
<evidence type="ECO:0000256" key="1">
    <source>
        <dbReference type="ARBA" id="ARBA00022723"/>
    </source>
</evidence>
<dbReference type="PROSITE" id="PS51882">
    <property type="entry name" value="G_ALPHA"/>
    <property type="match status" value="1"/>
</dbReference>
<evidence type="ECO:0000256" key="2">
    <source>
        <dbReference type="ARBA" id="ARBA00022741"/>
    </source>
</evidence>
<sequence length="461" mass="53135">MDLNLIHSPDSYIRRCILATLSYLSQHESISAAVLELKSFAQLVALHKREYGIPPSKRLLNDSYGGYVSPPAGLEVIGRDRRQMHRQVEARKHAKAMMAYQVKVLLIGSGDSGKSTLLKKMRLWHIYESESFSAQEIESYRQHVFGDLTRGLQCLLDAFPDMDLQLPPVYTYVYPEDDPQHRGGYVKGWAPGEGIGLDEDSKGVKPDKLSTDVELIKSTPDLCDGEPFPLKYLGPLQRLWGEEVLRFAWARRNETGLQEDLQYFFSDLPRLFDPAYVPTSEDILHTRERTTGIMEMTIKLLEHEILLIDVSGQRSERRKWTHCFQDVTSILFFVNLSWYDQCLFEDRNVNRMQDAMTIWDSICNSPWLKQTSIILVLTEYDIFQEKIKRSEIRTFFPVRIFLSVPLDFDGEPENAVQGRDYFKKRFRRLARKAGPKDREICVHTTNTGDTEPLVVLSAVGE</sequence>
<dbReference type="Gene3D" id="1.10.400.10">
    <property type="entry name" value="GI Alpha 1, domain 2-like"/>
    <property type="match status" value="1"/>
</dbReference>
<dbReference type="Pfam" id="PF00503">
    <property type="entry name" value="G-alpha"/>
    <property type="match status" value="1"/>
</dbReference>
<reference evidence="7" key="1">
    <citation type="submission" date="2023-03" db="EMBL/GenBank/DDBJ databases">
        <title>Massive genome expansion in bonnet fungi (Mycena s.s.) driven by repeated elements and novel gene families across ecological guilds.</title>
        <authorList>
            <consortium name="Lawrence Berkeley National Laboratory"/>
            <person name="Harder C.B."/>
            <person name="Miyauchi S."/>
            <person name="Viragh M."/>
            <person name="Kuo A."/>
            <person name="Thoen E."/>
            <person name="Andreopoulos B."/>
            <person name="Lu D."/>
            <person name="Skrede I."/>
            <person name="Drula E."/>
            <person name="Henrissat B."/>
            <person name="Morin E."/>
            <person name="Kohler A."/>
            <person name="Barry K."/>
            <person name="LaButti K."/>
            <person name="Morin E."/>
            <person name="Salamov A."/>
            <person name="Lipzen A."/>
            <person name="Mereny Z."/>
            <person name="Hegedus B."/>
            <person name="Baldrian P."/>
            <person name="Stursova M."/>
            <person name="Weitz H."/>
            <person name="Taylor A."/>
            <person name="Grigoriev I.V."/>
            <person name="Nagy L.G."/>
            <person name="Martin F."/>
            <person name="Kauserud H."/>
        </authorList>
    </citation>
    <scope>NUCLEOTIDE SEQUENCE</scope>
    <source>
        <strain evidence="7">9144</strain>
    </source>
</reference>
<evidence type="ECO:0000313" key="8">
    <source>
        <dbReference type="Proteomes" id="UP001219525"/>
    </source>
</evidence>
<dbReference type="PANTHER" id="PTHR10218">
    <property type="entry name" value="GTP-BINDING PROTEIN ALPHA SUBUNIT"/>
    <property type="match status" value="1"/>
</dbReference>
<dbReference type="GO" id="GO:0001664">
    <property type="term" value="F:G protein-coupled receptor binding"/>
    <property type="evidence" value="ECO:0007669"/>
    <property type="project" value="TreeGrafter"/>
</dbReference>
<evidence type="ECO:0000256" key="5">
    <source>
        <dbReference type="PIRSR" id="PIRSR601019-1"/>
    </source>
</evidence>
<keyword evidence="3 5" id="KW-0342">GTP-binding</keyword>
<evidence type="ECO:0000256" key="3">
    <source>
        <dbReference type="ARBA" id="ARBA00023134"/>
    </source>
</evidence>
<dbReference type="Gene3D" id="3.40.50.300">
    <property type="entry name" value="P-loop containing nucleotide triphosphate hydrolases"/>
    <property type="match status" value="1"/>
</dbReference>
<dbReference type="PANTHER" id="PTHR10218:SF242">
    <property type="entry name" value="GUANINE NUCLEOTIDE-BINDING PROTEIN ALPHA-1 SUBUNIT"/>
    <property type="match status" value="1"/>
</dbReference>
<dbReference type="FunFam" id="3.40.50.300:FF:000692">
    <property type="entry name" value="Guanine nucleotide-binding protein subunit alpha"/>
    <property type="match status" value="1"/>
</dbReference>
<evidence type="ECO:0000313" key="7">
    <source>
        <dbReference type="EMBL" id="KAJ7210139.1"/>
    </source>
</evidence>
<dbReference type="GO" id="GO:0003924">
    <property type="term" value="F:GTPase activity"/>
    <property type="evidence" value="ECO:0007669"/>
    <property type="project" value="InterPro"/>
</dbReference>
<dbReference type="GO" id="GO:0007186">
    <property type="term" value="P:G protein-coupled receptor signaling pathway"/>
    <property type="evidence" value="ECO:0007669"/>
    <property type="project" value="InterPro"/>
</dbReference>
<name>A0AAD6YAG6_9AGAR</name>
<dbReference type="GO" id="GO:0046872">
    <property type="term" value="F:metal ion binding"/>
    <property type="evidence" value="ECO:0007669"/>
    <property type="project" value="UniProtKB-KW"/>
</dbReference>
<comment type="caution">
    <text evidence="7">The sequence shown here is derived from an EMBL/GenBank/DDBJ whole genome shotgun (WGS) entry which is preliminary data.</text>
</comment>
<feature type="binding site" evidence="6">
    <location>
        <position position="115"/>
    </location>
    <ligand>
        <name>Mg(2+)</name>
        <dbReference type="ChEBI" id="CHEBI:18420"/>
    </ligand>
</feature>
<evidence type="ECO:0000256" key="6">
    <source>
        <dbReference type="PIRSR" id="PIRSR601019-2"/>
    </source>
</evidence>
<dbReference type="GO" id="GO:0005737">
    <property type="term" value="C:cytoplasm"/>
    <property type="evidence" value="ECO:0007669"/>
    <property type="project" value="TreeGrafter"/>
</dbReference>
<dbReference type="PRINTS" id="PR00318">
    <property type="entry name" value="GPROTEINA"/>
</dbReference>
<dbReference type="GO" id="GO:0031683">
    <property type="term" value="F:G-protein beta/gamma-subunit complex binding"/>
    <property type="evidence" value="ECO:0007669"/>
    <property type="project" value="InterPro"/>
</dbReference>
<accession>A0AAD6YAG6</accession>
<dbReference type="GO" id="GO:0000750">
    <property type="term" value="P:pheromone-dependent signal transduction involved in conjugation with cellular fusion"/>
    <property type="evidence" value="ECO:0007669"/>
    <property type="project" value="TreeGrafter"/>
</dbReference>
<dbReference type="InterPro" id="IPR027417">
    <property type="entry name" value="P-loop_NTPase"/>
</dbReference>
<dbReference type="SUPFAM" id="SSF47895">
    <property type="entry name" value="Transducin (alpha subunit), insertion domain"/>
    <property type="match status" value="1"/>
</dbReference>
<dbReference type="InterPro" id="IPR001019">
    <property type="entry name" value="Gprotein_alpha_su"/>
</dbReference>
<dbReference type="InterPro" id="IPR011025">
    <property type="entry name" value="GproteinA_insert"/>
</dbReference>
<gene>
    <name evidence="7" type="ORF">GGX14DRAFT_697606</name>
</gene>
<protein>
    <submittedName>
        <fullName evidence="7">Heterotrimeric G protein alpha subunit 4</fullName>
    </submittedName>
</protein>
<feature type="binding site" evidence="6">
    <location>
        <position position="290"/>
    </location>
    <ligand>
        <name>Mg(2+)</name>
        <dbReference type="ChEBI" id="CHEBI:18420"/>
    </ligand>
</feature>
<keyword evidence="6" id="KW-0460">Magnesium</keyword>
<dbReference type="Proteomes" id="UP001219525">
    <property type="component" value="Unassembled WGS sequence"/>
</dbReference>
<feature type="binding site" evidence="5">
    <location>
        <begin position="309"/>
        <end position="313"/>
    </location>
    <ligand>
        <name>GTP</name>
        <dbReference type="ChEBI" id="CHEBI:37565"/>
    </ligand>
</feature>
<keyword evidence="1 6" id="KW-0479">Metal-binding</keyword>
<dbReference type="GO" id="GO:0005525">
    <property type="term" value="F:GTP binding"/>
    <property type="evidence" value="ECO:0007669"/>
    <property type="project" value="UniProtKB-KW"/>
</dbReference>
<organism evidence="7 8">
    <name type="scientific">Mycena pura</name>
    <dbReference type="NCBI Taxonomy" id="153505"/>
    <lineage>
        <taxon>Eukaryota</taxon>
        <taxon>Fungi</taxon>
        <taxon>Dikarya</taxon>
        <taxon>Basidiomycota</taxon>
        <taxon>Agaricomycotina</taxon>
        <taxon>Agaricomycetes</taxon>
        <taxon>Agaricomycetidae</taxon>
        <taxon>Agaricales</taxon>
        <taxon>Marasmiineae</taxon>
        <taxon>Mycenaceae</taxon>
        <taxon>Mycena</taxon>
    </lineage>
</organism>
<proteinExistence type="predicted"/>
<keyword evidence="2 5" id="KW-0547">Nucleotide-binding</keyword>
<dbReference type="AlphaFoldDB" id="A0AAD6YAG6"/>
<keyword evidence="8" id="KW-1185">Reference proteome</keyword>
<dbReference type="SMART" id="SM00275">
    <property type="entry name" value="G_alpha"/>
    <property type="match status" value="1"/>
</dbReference>
<dbReference type="SUPFAM" id="SSF52540">
    <property type="entry name" value="P-loop containing nucleoside triphosphate hydrolases"/>
    <property type="match status" value="1"/>
</dbReference>
<dbReference type="EMBL" id="JARJCW010000029">
    <property type="protein sequence ID" value="KAJ7210139.1"/>
    <property type="molecule type" value="Genomic_DNA"/>
</dbReference>
<dbReference type="GO" id="GO:0005834">
    <property type="term" value="C:heterotrimeric G-protein complex"/>
    <property type="evidence" value="ECO:0007669"/>
    <property type="project" value="TreeGrafter"/>
</dbReference>
<feature type="binding site" evidence="5">
    <location>
        <begin position="284"/>
        <end position="290"/>
    </location>
    <ligand>
        <name>GTP</name>
        <dbReference type="ChEBI" id="CHEBI:37565"/>
    </ligand>
</feature>
<dbReference type="CDD" id="cd00066">
    <property type="entry name" value="G-alpha"/>
    <property type="match status" value="1"/>
</dbReference>